<proteinExistence type="inferred from homology"/>
<dbReference type="InterPro" id="IPR036921">
    <property type="entry name" value="PurM-like_N_sf"/>
</dbReference>
<dbReference type="HAMAP" id="MF_00625">
    <property type="entry name" value="SelD"/>
    <property type="match status" value="1"/>
</dbReference>
<dbReference type="SUPFAM" id="SSF56042">
    <property type="entry name" value="PurM C-terminal domain-like"/>
    <property type="match status" value="1"/>
</dbReference>
<comment type="similarity">
    <text evidence="1 9">Belongs to the selenophosphate synthase 1 family. Class I subfamily.</text>
</comment>
<dbReference type="Proteomes" id="UP000646745">
    <property type="component" value="Unassembled WGS sequence"/>
</dbReference>
<reference evidence="13" key="1">
    <citation type="journal article" date="2019" name="Int. J. Syst. Evol. Microbiol.">
        <title>The Global Catalogue of Microorganisms (GCM) 10K type strain sequencing project: providing services to taxonomists for standard genome sequencing and annotation.</title>
        <authorList>
            <consortium name="The Broad Institute Genomics Platform"/>
            <consortium name="The Broad Institute Genome Sequencing Center for Infectious Disease"/>
            <person name="Wu L."/>
            <person name="Ma J."/>
        </authorList>
    </citation>
    <scope>NUCLEOTIDE SEQUENCE [LARGE SCALE GENOMIC DNA]</scope>
    <source>
        <strain evidence="13">KCTC 32998</strain>
    </source>
</reference>
<dbReference type="NCBIfam" id="TIGR00476">
    <property type="entry name" value="selD"/>
    <property type="match status" value="1"/>
</dbReference>
<feature type="binding site" description="in other chain" evidence="9">
    <location>
        <position position="124"/>
    </location>
    <ligand>
        <name>ATP</name>
        <dbReference type="ChEBI" id="CHEBI:30616"/>
        <note>ligand shared between dimeric partners</note>
    </ligand>
</feature>
<feature type="binding site" description="in other chain" evidence="9">
    <location>
        <position position="53"/>
    </location>
    <ligand>
        <name>ATP</name>
        <dbReference type="ChEBI" id="CHEBI:30616"/>
        <note>ligand shared between dimeric partners</note>
    </ligand>
</feature>
<dbReference type="Pfam" id="PF00586">
    <property type="entry name" value="AIRS"/>
    <property type="match status" value="1"/>
</dbReference>
<dbReference type="InterPro" id="IPR010918">
    <property type="entry name" value="PurM-like_C_dom"/>
</dbReference>
<name>A0ABQ3EFN1_9GAMM</name>
<dbReference type="Gene3D" id="3.30.1330.10">
    <property type="entry name" value="PurM-like, N-terminal domain"/>
    <property type="match status" value="1"/>
</dbReference>
<evidence type="ECO:0000256" key="3">
    <source>
        <dbReference type="ARBA" id="ARBA00022723"/>
    </source>
</evidence>
<feature type="binding site" evidence="9">
    <location>
        <position position="260"/>
    </location>
    <ligand>
        <name>Mg(2+)</name>
        <dbReference type="ChEBI" id="CHEBI:18420"/>
    </ligand>
</feature>
<evidence type="ECO:0000259" key="11">
    <source>
        <dbReference type="Pfam" id="PF02769"/>
    </source>
</evidence>
<evidence type="ECO:0000256" key="1">
    <source>
        <dbReference type="ARBA" id="ARBA00008026"/>
    </source>
</evidence>
<keyword evidence="8 9" id="KW-0711">Selenium</keyword>
<evidence type="ECO:0000256" key="2">
    <source>
        <dbReference type="ARBA" id="ARBA00022679"/>
    </source>
</evidence>
<evidence type="ECO:0000256" key="9">
    <source>
        <dbReference type="HAMAP-Rule" id="MF_00625"/>
    </source>
</evidence>
<dbReference type="PANTHER" id="PTHR10256:SF0">
    <property type="entry name" value="INACTIVE SELENIDE, WATER DIKINASE-LIKE PROTEIN-RELATED"/>
    <property type="match status" value="1"/>
</dbReference>
<keyword evidence="13" id="KW-1185">Reference proteome</keyword>
<dbReference type="NCBIfam" id="NF002098">
    <property type="entry name" value="PRK00943.1"/>
    <property type="match status" value="1"/>
</dbReference>
<dbReference type="CDD" id="cd02195">
    <property type="entry name" value="SelD"/>
    <property type="match status" value="1"/>
</dbReference>
<sequence>MIVTLSRRASSVTLVAYEGAPMPALSPTVRDEEWIMSAIRLTQYSHGAGCGCKIAPDVLDRILAKAGPGANSKQLIVGNQGREDAAVYDLGDGRGLISTTDFFMPIVDDPFDFGRIAATNAISDVYAMGGEPIMALGILGWPIDKLPGEVAGDVVSGAQTVCRELGLALAGGHSIDAPEPIFGLSVNGLVDLEHLKLNSGAKPGDLLYLTKPLGVGMLTTAEKQGLLQPGHQGLARETMLIANEIGRDLARIEGVHAMTDVTGFGLAGHLSEICAASHVMAKLDFAKLPRLAEAESYRRQGAVPGGTGRNRQAIGKALPEMDAAHWQWLCDPQTSGGLLIAVDPAWADDVERVGRQYQLKLEAFGECVSTRGGDALIEVRG</sequence>
<feature type="binding site" evidence="9">
    <location>
        <position position="124"/>
    </location>
    <ligand>
        <name>Mg(2+)</name>
        <dbReference type="ChEBI" id="CHEBI:18420"/>
    </ligand>
</feature>
<organism evidence="12 13">
    <name type="scientific">Salinicola rhizosphaerae</name>
    <dbReference type="NCBI Taxonomy" id="1443141"/>
    <lineage>
        <taxon>Bacteria</taxon>
        <taxon>Pseudomonadati</taxon>
        <taxon>Pseudomonadota</taxon>
        <taxon>Gammaproteobacteria</taxon>
        <taxon>Oceanospirillales</taxon>
        <taxon>Halomonadaceae</taxon>
        <taxon>Salinicola</taxon>
    </lineage>
</organism>
<dbReference type="PIRSF" id="PIRSF036407">
    <property type="entry name" value="Selenphspht_syn"/>
    <property type="match status" value="1"/>
</dbReference>
<feature type="binding site" evidence="9">
    <location>
        <position position="84"/>
    </location>
    <ligand>
        <name>Mg(2+)</name>
        <dbReference type="ChEBI" id="CHEBI:18420"/>
    </ligand>
</feature>
<evidence type="ECO:0000256" key="5">
    <source>
        <dbReference type="ARBA" id="ARBA00022777"/>
    </source>
</evidence>
<evidence type="ECO:0000256" key="7">
    <source>
        <dbReference type="ARBA" id="ARBA00022842"/>
    </source>
</evidence>
<dbReference type="InterPro" id="IPR023061">
    <property type="entry name" value="SelD_I"/>
</dbReference>
<dbReference type="PANTHER" id="PTHR10256">
    <property type="entry name" value="SELENIDE, WATER DIKINASE"/>
    <property type="match status" value="1"/>
</dbReference>
<evidence type="ECO:0000256" key="4">
    <source>
        <dbReference type="ARBA" id="ARBA00022741"/>
    </source>
</evidence>
<feature type="binding site" description="in other chain" evidence="9">
    <location>
        <begin position="81"/>
        <end position="83"/>
    </location>
    <ligand>
        <name>ATP</name>
        <dbReference type="ChEBI" id="CHEBI:30616"/>
        <note>ligand shared between dimeric partners</note>
    </ligand>
</feature>
<evidence type="ECO:0000259" key="10">
    <source>
        <dbReference type="Pfam" id="PF00586"/>
    </source>
</evidence>
<feature type="domain" description="PurM-like N-terminal" evidence="10">
    <location>
        <begin position="83"/>
        <end position="190"/>
    </location>
</feature>
<dbReference type="InterPro" id="IPR016188">
    <property type="entry name" value="PurM-like_N"/>
</dbReference>
<keyword evidence="7 9" id="KW-0460">Magnesium</keyword>
<comment type="cofactor">
    <cofactor evidence="9">
        <name>Mg(2+)</name>
        <dbReference type="ChEBI" id="CHEBI:18420"/>
    </cofactor>
    <text evidence="9">Binds 1 Mg(2+) ion per monomer.</text>
</comment>
<keyword evidence="2 9" id="KW-0808">Transferase</keyword>
<evidence type="ECO:0000313" key="13">
    <source>
        <dbReference type="Proteomes" id="UP000646745"/>
    </source>
</evidence>
<dbReference type="Pfam" id="PF02769">
    <property type="entry name" value="AIRS_C"/>
    <property type="match status" value="1"/>
</dbReference>
<evidence type="ECO:0000313" key="12">
    <source>
        <dbReference type="EMBL" id="GHB33243.1"/>
    </source>
</evidence>
<comment type="function">
    <text evidence="9">Synthesizes selenophosphate from selenide and ATP.</text>
</comment>
<feature type="binding site" description="in other chain" evidence="9">
    <location>
        <position position="101"/>
    </location>
    <ligand>
        <name>ATP</name>
        <dbReference type="ChEBI" id="CHEBI:30616"/>
        <note>ligand shared between dimeric partners</note>
    </ligand>
</feature>
<feature type="site" description="Important for catalytic activity" evidence="9">
    <location>
        <position position="53"/>
    </location>
</feature>
<keyword evidence="4 9" id="KW-0547">Nucleotide-binding</keyword>
<dbReference type="EC" id="2.7.9.3" evidence="9"/>
<keyword evidence="6 9" id="KW-0067">ATP-binding</keyword>
<gene>
    <name evidence="9 12" type="primary">selD</name>
    <name evidence="12" type="ORF">GCM10009038_35310</name>
</gene>
<comment type="caution">
    <text evidence="12">The sequence shown here is derived from an EMBL/GenBank/DDBJ whole genome shotgun (WGS) entry which is preliminary data.</text>
</comment>
<dbReference type="InterPro" id="IPR004536">
    <property type="entry name" value="SPS/SelD"/>
</dbReference>
<dbReference type="SUPFAM" id="SSF55326">
    <property type="entry name" value="PurM N-terminal domain-like"/>
    <property type="match status" value="1"/>
</dbReference>
<dbReference type="InterPro" id="IPR036676">
    <property type="entry name" value="PurM-like_C_sf"/>
</dbReference>
<evidence type="ECO:0000256" key="6">
    <source>
        <dbReference type="ARBA" id="ARBA00022840"/>
    </source>
</evidence>
<evidence type="ECO:0000256" key="8">
    <source>
        <dbReference type="ARBA" id="ARBA00023266"/>
    </source>
</evidence>
<comment type="catalytic activity">
    <reaction evidence="9">
        <text>hydrogenselenide + ATP + H2O = selenophosphate + AMP + phosphate + 2 H(+)</text>
        <dbReference type="Rhea" id="RHEA:18737"/>
        <dbReference type="ChEBI" id="CHEBI:15377"/>
        <dbReference type="ChEBI" id="CHEBI:15378"/>
        <dbReference type="ChEBI" id="CHEBI:16144"/>
        <dbReference type="ChEBI" id="CHEBI:29317"/>
        <dbReference type="ChEBI" id="CHEBI:30616"/>
        <dbReference type="ChEBI" id="CHEBI:43474"/>
        <dbReference type="ChEBI" id="CHEBI:456215"/>
        <dbReference type="EC" id="2.7.9.3"/>
    </reaction>
</comment>
<feature type="binding site" evidence="9">
    <location>
        <begin position="172"/>
        <end position="174"/>
    </location>
    <ligand>
        <name>ATP</name>
        <dbReference type="ChEBI" id="CHEBI:30616"/>
        <note>ligand shared between dimeric partners</note>
    </ligand>
</feature>
<keyword evidence="5 9" id="KW-0418">Kinase</keyword>
<dbReference type="Gene3D" id="3.90.650.10">
    <property type="entry name" value="PurM-like C-terminal domain"/>
    <property type="match status" value="1"/>
</dbReference>
<accession>A0ABQ3EFN1</accession>
<comment type="subunit">
    <text evidence="9">Homodimer.</text>
</comment>
<protein>
    <recommendedName>
        <fullName evidence="9">Selenide, water dikinase</fullName>
        <ecNumber evidence="9">2.7.9.3</ecNumber>
    </recommendedName>
    <alternativeName>
        <fullName evidence="9">Selenium donor protein</fullName>
    </alternativeName>
    <alternativeName>
        <fullName evidence="9">Selenophosphate synthase</fullName>
    </alternativeName>
</protein>
<feature type="active site" evidence="9">
    <location>
        <position position="50"/>
    </location>
</feature>
<feature type="domain" description="PurM-like C-terminal" evidence="11">
    <location>
        <begin position="202"/>
        <end position="372"/>
    </location>
</feature>
<keyword evidence="3 9" id="KW-0479">Metal-binding</keyword>
<dbReference type="EMBL" id="BMZI01000008">
    <property type="protein sequence ID" value="GHB33243.1"/>
    <property type="molecule type" value="Genomic_DNA"/>
</dbReference>